<dbReference type="AlphaFoldDB" id="K5X5U6"/>
<dbReference type="HOGENOM" id="CLU_1643206_0_0_1"/>
<reference evidence="3" key="1">
    <citation type="journal article" date="2012" name="Proc. Natl. Acad. Sci. U.S.A.">
        <title>Genome sequence of the button mushroom Agaricus bisporus reveals mechanisms governing adaptation to a humic-rich ecological niche.</title>
        <authorList>
            <person name="Morin E."/>
            <person name="Kohler A."/>
            <person name="Baker A.R."/>
            <person name="Foulongne-Oriol M."/>
            <person name="Lombard V."/>
            <person name="Nagy L.G."/>
            <person name="Ohm R.A."/>
            <person name="Patyshakuliyeva A."/>
            <person name="Brun A."/>
            <person name="Aerts A.L."/>
            <person name="Bailey A.M."/>
            <person name="Billette C."/>
            <person name="Coutinho P.M."/>
            <person name="Deakin G."/>
            <person name="Doddapaneni H."/>
            <person name="Floudas D."/>
            <person name="Grimwood J."/>
            <person name="Hilden K."/>
            <person name="Kuees U."/>
            <person name="LaButti K.M."/>
            <person name="Lapidus A."/>
            <person name="Lindquist E.A."/>
            <person name="Lucas S.M."/>
            <person name="Murat C."/>
            <person name="Riley R.W."/>
            <person name="Salamov A.A."/>
            <person name="Schmutz J."/>
            <person name="Subramanian V."/>
            <person name="Woesten H.A.B."/>
            <person name="Xu J."/>
            <person name="Eastwood D.C."/>
            <person name="Foster G.D."/>
            <person name="Sonnenberg A.S."/>
            <person name="Cullen D."/>
            <person name="de Vries R.P."/>
            <person name="Lundell T."/>
            <person name="Hibbett D.S."/>
            <person name="Henrissat B."/>
            <person name="Burton K.S."/>
            <person name="Kerrigan R.W."/>
            <person name="Challen M.P."/>
            <person name="Grigoriev I.V."/>
            <person name="Martin F."/>
        </authorList>
    </citation>
    <scope>NUCLEOTIDE SEQUENCE [LARGE SCALE GENOMIC DNA]</scope>
    <source>
        <strain evidence="3">JB137-S8 / ATCC MYA-4627 / FGSC 10392</strain>
    </source>
</reference>
<dbReference type="GeneID" id="18832461"/>
<evidence type="ECO:0000313" key="3">
    <source>
        <dbReference type="Proteomes" id="UP000008493"/>
    </source>
</evidence>
<evidence type="ECO:0000313" key="2">
    <source>
        <dbReference type="EMBL" id="EKM78322.1"/>
    </source>
</evidence>
<accession>K5X5U6</accession>
<organism evidence="2 3">
    <name type="scientific">Agaricus bisporus var. burnettii (strain JB137-S8 / ATCC MYA-4627 / FGSC 10392)</name>
    <name type="common">White button mushroom</name>
    <dbReference type="NCBI Taxonomy" id="597362"/>
    <lineage>
        <taxon>Eukaryota</taxon>
        <taxon>Fungi</taxon>
        <taxon>Dikarya</taxon>
        <taxon>Basidiomycota</taxon>
        <taxon>Agaricomycotina</taxon>
        <taxon>Agaricomycetes</taxon>
        <taxon>Agaricomycetidae</taxon>
        <taxon>Agaricales</taxon>
        <taxon>Agaricineae</taxon>
        <taxon>Agaricaceae</taxon>
        <taxon>Agaricus</taxon>
    </lineage>
</organism>
<protein>
    <submittedName>
        <fullName evidence="2">Uncharacterized protein</fullName>
    </submittedName>
</protein>
<dbReference type="EMBL" id="JH971392">
    <property type="protein sequence ID" value="EKM78322.1"/>
    <property type="molecule type" value="Genomic_DNA"/>
</dbReference>
<dbReference type="RefSeq" id="XP_007330999.1">
    <property type="nucleotide sequence ID" value="XM_007330937.1"/>
</dbReference>
<feature type="region of interest" description="Disordered" evidence="1">
    <location>
        <begin position="110"/>
        <end position="161"/>
    </location>
</feature>
<gene>
    <name evidence="2" type="ORF">AGABI1DRAFT_92652</name>
</gene>
<sequence length="161" mass="18191">MGDSTRDLGQQLKIRPTIRPAILTFKSQTEMVVDFFLHVDTRSRDAKLTWNMHTISIINMKSLMFASLFIEHIGFKQRRNKPATLRRFHFTPLQLLKLFKHVGETMHGSTCKPEPYTVGKEGGQAVPQYSGKEGYDGDESSEAKGDESAEAEGDSMHNVTM</sequence>
<dbReference type="Proteomes" id="UP000008493">
    <property type="component" value="Unassembled WGS sequence"/>
</dbReference>
<dbReference type="InParanoid" id="K5X5U6"/>
<keyword evidence="3" id="KW-1185">Reference proteome</keyword>
<dbReference type="KEGG" id="abp:AGABI1DRAFT92652"/>
<proteinExistence type="predicted"/>
<name>K5X5U6_AGABU</name>
<evidence type="ECO:0000256" key="1">
    <source>
        <dbReference type="SAM" id="MobiDB-lite"/>
    </source>
</evidence>